<organism evidence="9 10">
    <name type="scientific">Babesia bovis</name>
    <dbReference type="NCBI Taxonomy" id="5865"/>
    <lineage>
        <taxon>Eukaryota</taxon>
        <taxon>Sar</taxon>
        <taxon>Alveolata</taxon>
        <taxon>Apicomplexa</taxon>
        <taxon>Aconoidasida</taxon>
        <taxon>Piroplasmida</taxon>
        <taxon>Babesiidae</taxon>
        <taxon>Babesia</taxon>
    </lineage>
</organism>
<feature type="region of interest" description="Disordered" evidence="7">
    <location>
        <begin position="430"/>
        <end position="458"/>
    </location>
</feature>
<keyword evidence="4" id="KW-0804">Transcription</keyword>
<evidence type="ECO:0000256" key="4">
    <source>
        <dbReference type="ARBA" id="ARBA00023163"/>
    </source>
</evidence>
<evidence type="ECO:0000256" key="6">
    <source>
        <dbReference type="SAM" id="Coils"/>
    </source>
</evidence>
<feature type="region of interest" description="Disordered" evidence="7">
    <location>
        <begin position="695"/>
        <end position="723"/>
    </location>
</feature>
<dbReference type="PANTHER" id="PTHR12855">
    <property type="entry name" value="DNA METHYLTRANSFERASE 1-ASSOCIATED PROTEIN 1 FAMILY MEMBER"/>
    <property type="match status" value="1"/>
</dbReference>
<comment type="caution">
    <text evidence="9">The sequence shown here is derived from an EMBL/GenBank/DDBJ whole genome shotgun (WGS) entry which is preliminary data.</text>
</comment>
<dbReference type="InParanoid" id="A7ASG8"/>
<feature type="compositionally biased region" description="Pro residues" evidence="7">
    <location>
        <begin position="495"/>
        <end position="505"/>
    </location>
</feature>
<evidence type="ECO:0000313" key="10">
    <source>
        <dbReference type="Proteomes" id="UP000002173"/>
    </source>
</evidence>
<dbReference type="GO" id="GO:0003714">
    <property type="term" value="F:transcription corepressor activity"/>
    <property type="evidence" value="ECO:0007669"/>
    <property type="project" value="TreeGrafter"/>
</dbReference>
<dbReference type="InterPro" id="IPR027109">
    <property type="entry name" value="Swc4/Dmap1"/>
</dbReference>
<dbReference type="GeneID" id="5479289"/>
<feature type="coiled-coil region" evidence="6">
    <location>
        <begin position="252"/>
        <end position="279"/>
    </location>
</feature>
<comment type="subcellular location">
    <subcellularLocation>
        <location evidence="1">Nucleus</location>
    </subcellularLocation>
</comment>
<dbReference type="RefSeq" id="XP_001611055.1">
    <property type="nucleotide sequence ID" value="XM_001611005.1"/>
</dbReference>
<dbReference type="GO" id="GO:0000122">
    <property type="term" value="P:negative regulation of transcription by RNA polymerase II"/>
    <property type="evidence" value="ECO:0007669"/>
    <property type="project" value="TreeGrafter"/>
</dbReference>
<dbReference type="STRING" id="5865.A7ASG8"/>
<keyword evidence="2" id="KW-0156">Chromatin regulator</keyword>
<feature type="compositionally biased region" description="Low complexity" evidence="7">
    <location>
        <begin position="479"/>
        <end position="494"/>
    </location>
</feature>
<keyword evidence="6" id="KW-0175">Coiled coil</keyword>
<reference evidence="10" key="3">
    <citation type="journal article" date="2021" name="Int. J. Parasitol.">
        <title>Comparative analysis of gene expression between Babesia bovis blood stages and kinetes allowed by improved genome annotation.</title>
        <authorList>
            <person name="Ueti M.W."/>
            <person name="Johnson W.C."/>
            <person name="Kappmeyer L.S."/>
            <person name="Herndon D.R."/>
            <person name="Mousel M.R."/>
            <person name="Reif K.E."/>
            <person name="Taus N.S."/>
            <person name="Ifeonu O.O."/>
            <person name="Silva J.C."/>
            <person name="Suarez C.E."/>
            <person name="Brayton K.A."/>
        </authorList>
    </citation>
    <scope>NUCLEOTIDE SEQUENCE [LARGE SCALE GENOMIC DNA]</scope>
</reference>
<dbReference type="GO" id="GO:0035267">
    <property type="term" value="C:NuA4 histone acetyltransferase complex"/>
    <property type="evidence" value="ECO:0007669"/>
    <property type="project" value="InterPro"/>
</dbReference>
<reference evidence="9 10" key="1">
    <citation type="journal article" date="2007" name="PLoS Pathog.">
        <title>Genome sequence of Babesia bovis and comparative analysis of apicomplexan hemoprotozoa.</title>
        <authorList>
            <person name="Brayton K.A."/>
            <person name="Lau A.O.T."/>
            <person name="Herndon D.R."/>
            <person name="Hannick L."/>
            <person name="Kappmeyer L.S."/>
            <person name="Berens S.J."/>
            <person name="Bidwell S.L."/>
            <person name="Brown W.C."/>
            <person name="Crabtree J."/>
            <person name="Fadrosh D."/>
            <person name="Feldblum T."/>
            <person name="Forberger H.A."/>
            <person name="Haas B.J."/>
            <person name="Howell J.M."/>
            <person name="Khouri H."/>
            <person name="Koo H."/>
            <person name="Mann D.J."/>
            <person name="Norimine J."/>
            <person name="Paulsen I.T."/>
            <person name="Radune D."/>
            <person name="Ren Q."/>
            <person name="Smith R.K. Jr."/>
            <person name="Suarez C.E."/>
            <person name="White O."/>
            <person name="Wortman J.R."/>
            <person name="Knowles D.P. Jr."/>
            <person name="McElwain T.F."/>
            <person name="Nene V.M."/>
        </authorList>
    </citation>
    <scope>NUCLEOTIDE SEQUENCE [LARGE SCALE GENOMIC DNA]</scope>
    <source>
        <strain evidence="9">T2Bo</strain>
    </source>
</reference>
<keyword evidence="10" id="KW-1185">Reference proteome</keyword>
<gene>
    <name evidence="9" type="ORF">BBOV_IV011350</name>
</gene>
<dbReference type="GO" id="GO:0000812">
    <property type="term" value="C:Swr1 complex"/>
    <property type="evidence" value="ECO:0007669"/>
    <property type="project" value="TreeGrafter"/>
</dbReference>
<accession>A7ASG8</accession>
<feature type="compositionally biased region" description="Polar residues" evidence="7">
    <location>
        <begin position="436"/>
        <end position="447"/>
    </location>
</feature>
<feature type="compositionally biased region" description="Polar residues" evidence="7">
    <location>
        <begin position="567"/>
        <end position="579"/>
    </location>
</feature>
<dbReference type="OMA" id="HMPGQMQ"/>
<dbReference type="EMBL" id="AAXT01000002">
    <property type="protein sequence ID" value="EDO07487.1"/>
    <property type="molecule type" value="Genomic_DNA"/>
</dbReference>
<dbReference type="Proteomes" id="UP000002173">
    <property type="component" value="Unassembled WGS sequence"/>
</dbReference>
<keyword evidence="3" id="KW-0805">Transcription regulation</keyword>
<feature type="compositionally biased region" description="Low complexity" evidence="7">
    <location>
        <begin position="506"/>
        <end position="537"/>
    </location>
</feature>
<evidence type="ECO:0000256" key="5">
    <source>
        <dbReference type="ARBA" id="ARBA00023242"/>
    </source>
</evidence>
<evidence type="ECO:0000256" key="2">
    <source>
        <dbReference type="ARBA" id="ARBA00022853"/>
    </source>
</evidence>
<dbReference type="eggNOG" id="KOG2656">
    <property type="taxonomic scope" value="Eukaryota"/>
</dbReference>
<dbReference type="GO" id="GO:0006338">
    <property type="term" value="P:chromatin remodeling"/>
    <property type="evidence" value="ECO:0007669"/>
    <property type="project" value="InterPro"/>
</dbReference>
<feature type="region of interest" description="Disordered" evidence="7">
    <location>
        <begin position="567"/>
        <end position="586"/>
    </location>
</feature>
<evidence type="ECO:0000313" key="9">
    <source>
        <dbReference type="EMBL" id="EDO07487.1"/>
    </source>
</evidence>
<dbReference type="Gene3D" id="1.10.10.60">
    <property type="entry name" value="Homeodomain-like"/>
    <property type="match status" value="1"/>
</dbReference>
<evidence type="ECO:0000256" key="3">
    <source>
        <dbReference type="ARBA" id="ARBA00023015"/>
    </source>
</evidence>
<evidence type="ECO:0000256" key="7">
    <source>
        <dbReference type="SAM" id="MobiDB-lite"/>
    </source>
</evidence>
<feature type="domain" description="DAMP1 SANT/Myb-like" evidence="8">
    <location>
        <begin position="114"/>
        <end position="192"/>
    </location>
</feature>
<evidence type="ECO:0000256" key="1">
    <source>
        <dbReference type="ARBA" id="ARBA00004123"/>
    </source>
</evidence>
<dbReference type="PANTHER" id="PTHR12855:SF10">
    <property type="entry name" value="DNA METHYLTRANSFERASE 1-ASSOCIATED PROTEIN 1"/>
    <property type="match status" value="1"/>
</dbReference>
<sequence>MVKKDSTVVSVELASLPTTSKLSIKNSVVNPASASTPVDKGPPKIWRQCPFRNPARSDGLVLKHWRQLTRAVEPRQVKANDPLELREKYAATLDSNLTSTLPRVDEELNVSDSYPFAKIAPSIKVYRYSDDFYRYHISDMDPSWSKEETDLLFDLCEMFELRFVAIHDRFKWRKDITIEKLKQRYYSVTRRIIEYGFEERMKAEMSKNNNPTHPAIVALRDEASRHPLLKFTYNMEHDRERREMLERSYRVTDEQKAEEERLLEAIKDAEALVKKEERKKLELRKFKKKFGIVEDIIMVPNMDNLNTKEVWLASEIITTYKAQLSQKHNDAVDEMLTALNVPTPVISSRATNELYCVVRGDAAIMINMVNKVDSLKKELDYWKTTVGPINDHMITPKLKDKMAYREVGETVFQTPRTMMPGVMMPQQMPVAPQQMSTEEPVQATQESHGNEGSGMDNDLANASYYQQHMTRQRMMMANQQTMPQQQSPHQQSPQQQPPMQHPPQSPQGQMQNAQQQGHMQGPVAHQGGQQAPQQGRQVVQPMYAMKPPSSGTSSPHVYPQQSHYTPMAQQHMGQQSPMSKQPAMPQMPQHGMNPQMINQQRMMQQRMMQYPQYPQQQYQQMRMRMPAQGMYYPNQMYQQTPYGQLMQPGMPMQPMAMHQMGPNGHMPNQQAMNGQPQMQGTMKSPIPDHMGNQMTNPNMGAQMQGQHGNGQSQQMGSHQGRSM</sequence>
<proteinExistence type="predicted"/>
<feature type="region of interest" description="Disordered" evidence="7">
    <location>
        <begin position="478"/>
        <end position="537"/>
    </location>
</feature>
<dbReference type="FunCoup" id="A7ASG8">
    <property type="interactions" value="14"/>
</dbReference>
<dbReference type="Pfam" id="PF16282">
    <property type="entry name" value="SANT_DAMP1_like"/>
    <property type="match status" value="1"/>
</dbReference>
<name>A7ASG8_BABBO</name>
<dbReference type="VEuPathDB" id="PiroplasmaDB:BBOV_IV011350"/>
<keyword evidence="5" id="KW-0539">Nucleus</keyword>
<protein>
    <recommendedName>
        <fullName evidence="8">dAMP1 SANT/Myb-like domain-containing protein</fullName>
    </recommendedName>
</protein>
<dbReference type="GO" id="GO:0006281">
    <property type="term" value="P:DNA repair"/>
    <property type="evidence" value="ECO:0007669"/>
    <property type="project" value="InterPro"/>
</dbReference>
<dbReference type="AlphaFoldDB" id="A7ASG8"/>
<dbReference type="KEGG" id="bbo:BBOV_IV011350"/>
<evidence type="ECO:0000259" key="8">
    <source>
        <dbReference type="Pfam" id="PF16282"/>
    </source>
</evidence>
<dbReference type="InterPro" id="IPR032563">
    <property type="entry name" value="DAMP1_SANT-like"/>
</dbReference>
<reference evidence="10" key="2">
    <citation type="journal article" date="2020" name="Data Brief">
        <title>Transcriptome dataset of Babesia bovis life stages within vertebrate and invertebrate hosts.</title>
        <authorList>
            <person name="Ueti M.W."/>
            <person name="Johnson W.C."/>
            <person name="Kappmeyer L.S."/>
            <person name="Herndon D.R."/>
            <person name="Mousel M.R."/>
            <person name="Reif K.E."/>
            <person name="Taus N.S."/>
            <person name="Ifeonu O.O."/>
            <person name="Silva J.C."/>
            <person name="Suarez C.E."/>
            <person name="Brayton K.A."/>
        </authorList>
    </citation>
    <scope>NUCLEOTIDE SEQUENCE [LARGE SCALE GENOMIC DNA]</scope>
</reference>